<dbReference type="HOGENOM" id="CLU_1670544_0_0_1"/>
<dbReference type="Pfam" id="PF00172">
    <property type="entry name" value="Zn_clus"/>
    <property type="match status" value="1"/>
</dbReference>
<dbReference type="InterPro" id="IPR050613">
    <property type="entry name" value="Sec_Metabolite_Reg"/>
</dbReference>
<dbReference type="InterPro" id="IPR001138">
    <property type="entry name" value="Zn2Cys6_DnaBD"/>
</dbReference>
<keyword evidence="6" id="KW-1185">Reference proteome</keyword>
<dbReference type="EMBL" id="KL659800">
    <property type="protein sequence ID" value="KFA68576.1"/>
    <property type="molecule type" value="Genomic_DNA"/>
</dbReference>
<dbReference type="InParanoid" id="A0A084QX91"/>
<protein>
    <recommendedName>
        <fullName evidence="4">Zn(2)-C6 fungal-type domain-containing protein</fullName>
    </recommendedName>
</protein>
<accession>A0A084QX91</accession>
<organism evidence="5 6">
    <name type="scientific">Stachybotrys chlorohalonatus (strain IBT 40285)</name>
    <dbReference type="NCBI Taxonomy" id="1283841"/>
    <lineage>
        <taxon>Eukaryota</taxon>
        <taxon>Fungi</taxon>
        <taxon>Dikarya</taxon>
        <taxon>Ascomycota</taxon>
        <taxon>Pezizomycotina</taxon>
        <taxon>Sordariomycetes</taxon>
        <taxon>Hypocreomycetidae</taxon>
        <taxon>Hypocreales</taxon>
        <taxon>Stachybotryaceae</taxon>
        <taxon>Stachybotrys</taxon>
    </lineage>
</organism>
<dbReference type="CDD" id="cd00067">
    <property type="entry name" value="GAL4"/>
    <property type="match status" value="1"/>
</dbReference>
<dbReference type="OrthoDB" id="2269373at2759"/>
<dbReference type="GO" id="GO:0008270">
    <property type="term" value="F:zinc ion binding"/>
    <property type="evidence" value="ECO:0007669"/>
    <property type="project" value="InterPro"/>
</dbReference>
<dbReference type="AlphaFoldDB" id="A0A084QX91"/>
<evidence type="ECO:0000256" key="3">
    <source>
        <dbReference type="SAM" id="MobiDB-lite"/>
    </source>
</evidence>
<dbReference type="SUPFAM" id="SSF57701">
    <property type="entry name" value="Zn2/Cys6 DNA-binding domain"/>
    <property type="match status" value="1"/>
</dbReference>
<dbReference type="STRING" id="1283841.A0A084QX91"/>
<dbReference type="InterPro" id="IPR036864">
    <property type="entry name" value="Zn2-C6_fun-type_DNA-bd_sf"/>
</dbReference>
<dbReference type="Gene3D" id="4.10.240.10">
    <property type="entry name" value="Zn(2)-C6 fungal-type DNA-binding domain"/>
    <property type="match status" value="1"/>
</dbReference>
<feature type="domain" description="Zn(2)-C6 fungal-type" evidence="4">
    <location>
        <begin position="15"/>
        <end position="42"/>
    </location>
</feature>
<proteinExistence type="predicted"/>
<evidence type="ECO:0000313" key="6">
    <source>
        <dbReference type="Proteomes" id="UP000028524"/>
    </source>
</evidence>
<gene>
    <name evidence="5" type="ORF">S40285_06678</name>
</gene>
<dbReference type="GO" id="GO:0000981">
    <property type="term" value="F:DNA-binding transcription factor activity, RNA polymerase II-specific"/>
    <property type="evidence" value="ECO:0007669"/>
    <property type="project" value="InterPro"/>
</dbReference>
<dbReference type="PANTHER" id="PTHR31001:SF85">
    <property type="entry name" value="ZN(II)2CYS6 TRANSCRIPTION FACTOR (EUROFUNG)"/>
    <property type="match status" value="1"/>
</dbReference>
<feature type="region of interest" description="Disordered" evidence="3">
    <location>
        <begin position="76"/>
        <end position="117"/>
    </location>
</feature>
<comment type="subcellular location">
    <subcellularLocation>
        <location evidence="1">Nucleus</location>
    </subcellularLocation>
</comment>
<evidence type="ECO:0000256" key="2">
    <source>
        <dbReference type="ARBA" id="ARBA00023242"/>
    </source>
</evidence>
<dbReference type="SMART" id="SM00066">
    <property type="entry name" value="GAL4"/>
    <property type="match status" value="1"/>
</dbReference>
<dbReference type="PANTHER" id="PTHR31001">
    <property type="entry name" value="UNCHARACTERIZED TRANSCRIPTIONAL REGULATORY PROTEIN"/>
    <property type="match status" value="1"/>
</dbReference>
<name>A0A084QX91_STAC4</name>
<evidence type="ECO:0000256" key="1">
    <source>
        <dbReference type="ARBA" id="ARBA00004123"/>
    </source>
</evidence>
<reference evidence="5 6" key="1">
    <citation type="journal article" date="2014" name="BMC Genomics">
        <title>Comparative genome sequencing reveals chemotype-specific gene clusters in the toxigenic black mold Stachybotrys.</title>
        <authorList>
            <person name="Semeiks J."/>
            <person name="Borek D."/>
            <person name="Otwinowski Z."/>
            <person name="Grishin N.V."/>
        </authorList>
    </citation>
    <scope>NUCLEOTIDE SEQUENCE [LARGE SCALE GENOMIC DNA]</scope>
    <source>
        <strain evidence="5 6">IBT 40285</strain>
    </source>
</reference>
<evidence type="ECO:0000313" key="5">
    <source>
        <dbReference type="EMBL" id="KFA68576.1"/>
    </source>
</evidence>
<sequence length="158" mass="17228">MAPTKESTPHHKTLACVVCQQRKKKCDRQTPCSVCTKLNTPCIPSIPAPPRKRRHPTKEILDRLERCEALLRQISYAGDGQHSPSASPPDTRHRSVGAKLPRIQIRKRPRPGGVGAAALPEGACKLVVLPSVELDREEDFNALAWASSKETIGSPAGD</sequence>
<dbReference type="Proteomes" id="UP000028524">
    <property type="component" value="Unassembled WGS sequence"/>
</dbReference>
<dbReference type="PROSITE" id="PS50048">
    <property type="entry name" value="ZN2_CY6_FUNGAL_2"/>
    <property type="match status" value="1"/>
</dbReference>
<evidence type="ECO:0000259" key="4">
    <source>
        <dbReference type="PROSITE" id="PS50048"/>
    </source>
</evidence>
<dbReference type="GO" id="GO:0005634">
    <property type="term" value="C:nucleus"/>
    <property type="evidence" value="ECO:0007669"/>
    <property type="project" value="UniProtKB-SubCell"/>
</dbReference>
<keyword evidence="2" id="KW-0539">Nucleus</keyword>